<feature type="signal peptide" evidence="9">
    <location>
        <begin position="1"/>
        <end position="24"/>
    </location>
</feature>
<protein>
    <recommendedName>
        <fullName evidence="4 8">Acid phosphatase</fullName>
        <ecNumber evidence="4 8">3.1.3.2</ecNumber>
    </recommendedName>
</protein>
<keyword evidence="6" id="KW-0574">Periplasm</keyword>
<evidence type="ECO:0000313" key="12">
    <source>
        <dbReference type="Proteomes" id="UP000319523"/>
    </source>
</evidence>
<dbReference type="PRINTS" id="PR00483">
    <property type="entry name" value="BACPHPHTASE"/>
</dbReference>
<comment type="catalytic activity">
    <reaction evidence="1 8">
        <text>a phosphate monoester + H2O = an alcohol + phosphate</text>
        <dbReference type="Rhea" id="RHEA:15017"/>
        <dbReference type="ChEBI" id="CHEBI:15377"/>
        <dbReference type="ChEBI" id="CHEBI:30879"/>
        <dbReference type="ChEBI" id="CHEBI:43474"/>
        <dbReference type="ChEBI" id="CHEBI:67140"/>
        <dbReference type="EC" id="3.1.3.2"/>
    </reaction>
</comment>
<dbReference type="Proteomes" id="UP000319523">
    <property type="component" value="Unassembled WGS sequence"/>
</dbReference>
<evidence type="ECO:0000313" key="11">
    <source>
        <dbReference type="EMBL" id="TPW38049.1"/>
    </source>
</evidence>
<dbReference type="Gene3D" id="1.20.144.10">
    <property type="entry name" value="Phosphatidic acid phosphatase type 2/haloperoxidase"/>
    <property type="match status" value="1"/>
</dbReference>
<comment type="similarity">
    <text evidence="3 8">Belongs to the class A bacterial acid phosphatase family.</text>
</comment>
<dbReference type="InterPro" id="IPR000326">
    <property type="entry name" value="PAP2/HPO"/>
</dbReference>
<evidence type="ECO:0000256" key="7">
    <source>
        <dbReference type="ARBA" id="ARBA00022801"/>
    </source>
</evidence>
<dbReference type="InterPro" id="IPR036938">
    <property type="entry name" value="PAP2/HPO_sf"/>
</dbReference>
<comment type="caution">
    <text evidence="11">The sequence shown here is derived from an EMBL/GenBank/DDBJ whole genome shotgun (WGS) entry which is preliminary data.</text>
</comment>
<organism evidence="11 12">
    <name type="scientific">Mixta tenebrionis</name>
    <dbReference type="NCBI Taxonomy" id="2562439"/>
    <lineage>
        <taxon>Bacteria</taxon>
        <taxon>Pseudomonadati</taxon>
        <taxon>Pseudomonadota</taxon>
        <taxon>Gammaproteobacteria</taxon>
        <taxon>Enterobacterales</taxon>
        <taxon>Erwiniaceae</taxon>
        <taxon>Mixta</taxon>
    </lineage>
</organism>
<dbReference type="SUPFAM" id="SSF48317">
    <property type="entry name" value="Acid phosphatase/Vanadium-dependent haloperoxidase"/>
    <property type="match status" value="1"/>
</dbReference>
<reference evidence="11 12" key="1">
    <citation type="submission" date="2019-06" db="EMBL/GenBank/DDBJ databases">
        <authorList>
            <person name="Yang Y."/>
        </authorList>
    </citation>
    <scope>NUCLEOTIDE SEQUENCE [LARGE SCALE GENOMIC DNA]</scope>
    <source>
        <strain evidence="11 12">BIT-26</strain>
    </source>
</reference>
<dbReference type="Pfam" id="PF01569">
    <property type="entry name" value="PAP2"/>
    <property type="match status" value="1"/>
</dbReference>
<dbReference type="InterPro" id="IPR018296">
    <property type="entry name" value="Acid_Pase_classA_bac_CS"/>
</dbReference>
<dbReference type="OrthoDB" id="9805301at2"/>
<dbReference type="SMART" id="SM00014">
    <property type="entry name" value="acidPPc"/>
    <property type="match status" value="1"/>
</dbReference>
<sequence length="246" mass="26911">MPLLKKFCSPLFAAGLLFSGGALAETVPHFLTAAEAPDSFAILPPPPAFDSVEFLRDKAFYDWGVAQRKTARGKLAWQDANVKAENIPLLFSTAFGYSLTQQQAPEIYRLMITMKEDAGTWATASAKKHYQRIRPFSFYGVPTCRQEDESTLAGEGSYPSGHTTIGWALALVLAEINPARQQDILRRGLEIGESRVICGYHWQSDIDAARTMAAAVVARLHASAEFNQQMEKAKAEFARLAAGGAP</sequence>
<gene>
    <name evidence="11" type="ORF">FKM52_21050</name>
</gene>
<evidence type="ECO:0000256" key="3">
    <source>
        <dbReference type="ARBA" id="ARBA00009017"/>
    </source>
</evidence>
<evidence type="ECO:0000256" key="4">
    <source>
        <dbReference type="ARBA" id="ARBA00012646"/>
    </source>
</evidence>
<keyword evidence="5 9" id="KW-0732">Signal</keyword>
<comment type="subcellular location">
    <subcellularLocation>
        <location evidence="2">Periplasm</location>
    </subcellularLocation>
</comment>
<accession>A0A506UXF6</accession>
<dbReference type="AlphaFoldDB" id="A0A506UXF6"/>
<evidence type="ECO:0000256" key="2">
    <source>
        <dbReference type="ARBA" id="ARBA00004418"/>
    </source>
</evidence>
<keyword evidence="7 8" id="KW-0378">Hydrolase</keyword>
<dbReference type="PROSITE" id="PS01157">
    <property type="entry name" value="ACID_PHOSPH_CL_A"/>
    <property type="match status" value="1"/>
</dbReference>
<name>A0A506UXF6_9GAMM</name>
<dbReference type="GO" id="GO:0003993">
    <property type="term" value="F:acid phosphatase activity"/>
    <property type="evidence" value="ECO:0007669"/>
    <property type="project" value="UniProtKB-EC"/>
</dbReference>
<dbReference type="InterPro" id="IPR001011">
    <property type="entry name" value="Acid_Pase_classA_bac"/>
</dbReference>
<evidence type="ECO:0000256" key="9">
    <source>
        <dbReference type="SAM" id="SignalP"/>
    </source>
</evidence>
<evidence type="ECO:0000256" key="6">
    <source>
        <dbReference type="ARBA" id="ARBA00022764"/>
    </source>
</evidence>
<evidence type="ECO:0000259" key="10">
    <source>
        <dbReference type="SMART" id="SM00014"/>
    </source>
</evidence>
<proteinExistence type="inferred from homology"/>
<dbReference type="GO" id="GO:0030288">
    <property type="term" value="C:outer membrane-bounded periplasmic space"/>
    <property type="evidence" value="ECO:0007669"/>
    <property type="project" value="InterPro"/>
</dbReference>
<dbReference type="EMBL" id="VHQI01000023">
    <property type="protein sequence ID" value="TPW38049.1"/>
    <property type="molecule type" value="Genomic_DNA"/>
</dbReference>
<dbReference type="PIRSF" id="PIRSF000897">
    <property type="entry name" value="Acid_Ptase_ClsA"/>
    <property type="match status" value="1"/>
</dbReference>
<dbReference type="CDD" id="cd03397">
    <property type="entry name" value="PAP2_acid_phosphatase"/>
    <property type="match status" value="1"/>
</dbReference>
<keyword evidence="12" id="KW-1185">Reference proteome</keyword>
<evidence type="ECO:0000256" key="8">
    <source>
        <dbReference type="PIRNR" id="PIRNR000897"/>
    </source>
</evidence>
<feature type="chain" id="PRO_5021278099" description="Acid phosphatase" evidence="9">
    <location>
        <begin position="25"/>
        <end position="246"/>
    </location>
</feature>
<dbReference type="EC" id="3.1.3.2" evidence="4 8"/>
<evidence type="ECO:0000256" key="5">
    <source>
        <dbReference type="ARBA" id="ARBA00022729"/>
    </source>
</evidence>
<evidence type="ECO:0000256" key="1">
    <source>
        <dbReference type="ARBA" id="ARBA00000032"/>
    </source>
</evidence>
<feature type="domain" description="Phosphatidic acid phosphatase type 2/haloperoxidase" evidence="10">
    <location>
        <begin position="109"/>
        <end position="221"/>
    </location>
</feature>